<feature type="compositionally biased region" description="Basic and acidic residues" evidence="1">
    <location>
        <begin position="38"/>
        <end position="47"/>
    </location>
</feature>
<keyword evidence="3" id="KW-1185">Reference proteome</keyword>
<organism evidence="2 3">
    <name type="scientific">Setaria viridis</name>
    <name type="common">Green bristlegrass</name>
    <name type="synonym">Setaria italica subsp. viridis</name>
    <dbReference type="NCBI Taxonomy" id="4556"/>
    <lineage>
        <taxon>Eukaryota</taxon>
        <taxon>Viridiplantae</taxon>
        <taxon>Streptophyta</taxon>
        <taxon>Embryophyta</taxon>
        <taxon>Tracheophyta</taxon>
        <taxon>Spermatophyta</taxon>
        <taxon>Magnoliopsida</taxon>
        <taxon>Liliopsida</taxon>
        <taxon>Poales</taxon>
        <taxon>Poaceae</taxon>
        <taxon>PACMAD clade</taxon>
        <taxon>Panicoideae</taxon>
        <taxon>Panicodae</taxon>
        <taxon>Paniceae</taxon>
        <taxon>Cenchrinae</taxon>
        <taxon>Setaria</taxon>
    </lineage>
</organism>
<sequence>MSRPTPPRCSGALGLAPRGPEHPLPELQCRLPLLPWRPGREVGDDRGTVCPGTFRPSSHNRQAGTTRGVTASPPPAPPRLPVPWARST</sequence>
<dbReference type="AlphaFoldDB" id="A0A4U6UVS6"/>
<reference evidence="2" key="1">
    <citation type="submission" date="2019-03" db="EMBL/GenBank/DDBJ databases">
        <title>WGS assembly of Setaria viridis.</title>
        <authorList>
            <person name="Huang P."/>
            <person name="Jenkins J."/>
            <person name="Grimwood J."/>
            <person name="Barry K."/>
            <person name="Healey A."/>
            <person name="Mamidi S."/>
            <person name="Sreedasyam A."/>
            <person name="Shu S."/>
            <person name="Feldman M."/>
            <person name="Wu J."/>
            <person name="Yu Y."/>
            <person name="Chen C."/>
            <person name="Johnson J."/>
            <person name="Rokhsar D."/>
            <person name="Baxter I."/>
            <person name="Schmutz J."/>
            <person name="Brutnell T."/>
            <person name="Kellogg E."/>
        </authorList>
    </citation>
    <scope>NUCLEOTIDE SEQUENCE [LARGE SCALE GENOMIC DNA]</scope>
</reference>
<dbReference type="Gramene" id="TKW20710">
    <property type="protein sequence ID" value="TKW20710"/>
    <property type="gene ID" value="SEVIR_4G107201v2"/>
</dbReference>
<evidence type="ECO:0000313" key="3">
    <source>
        <dbReference type="Proteomes" id="UP000298652"/>
    </source>
</evidence>
<feature type="region of interest" description="Disordered" evidence="1">
    <location>
        <begin position="1"/>
        <end position="23"/>
    </location>
</feature>
<accession>A0A4U6UVS6</accession>
<gene>
    <name evidence="2" type="ORF">SEVIR_4G107201v2</name>
</gene>
<dbReference type="Proteomes" id="UP000298652">
    <property type="component" value="Chromosome 4"/>
</dbReference>
<feature type="compositionally biased region" description="Pro residues" evidence="1">
    <location>
        <begin position="72"/>
        <end position="81"/>
    </location>
</feature>
<dbReference type="EMBL" id="CM016555">
    <property type="protein sequence ID" value="TKW20710.1"/>
    <property type="molecule type" value="Genomic_DNA"/>
</dbReference>
<name>A0A4U6UVS6_SETVI</name>
<evidence type="ECO:0000256" key="1">
    <source>
        <dbReference type="SAM" id="MobiDB-lite"/>
    </source>
</evidence>
<proteinExistence type="predicted"/>
<feature type="region of interest" description="Disordered" evidence="1">
    <location>
        <begin position="38"/>
        <end position="88"/>
    </location>
</feature>
<evidence type="ECO:0000313" key="2">
    <source>
        <dbReference type="EMBL" id="TKW20710.1"/>
    </source>
</evidence>
<protein>
    <submittedName>
        <fullName evidence="2">Uncharacterized protein</fullName>
    </submittedName>
</protein>
<feature type="compositionally biased region" description="Polar residues" evidence="1">
    <location>
        <begin position="55"/>
        <end position="69"/>
    </location>
</feature>